<evidence type="ECO:0000256" key="3">
    <source>
        <dbReference type="ARBA" id="ARBA00022692"/>
    </source>
</evidence>
<reference evidence="9 10" key="1">
    <citation type="submission" date="2018-05" db="EMBL/GenBank/DDBJ databases">
        <title>Amnibacterium sp. M8JJ-5, whole genome shotgun sequence.</title>
        <authorList>
            <person name="Tuo L."/>
        </authorList>
    </citation>
    <scope>NUCLEOTIDE SEQUENCE [LARGE SCALE GENOMIC DNA]</scope>
    <source>
        <strain evidence="9 10">M8JJ-5</strain>
    </source>
</reference>
<evidence type="ECO:0000259" key="8">
    <source>
        <dbReference type="PROSITE" id="PS50850"/>
    </source>
</evidence>
<comment type="caution">
    <text evidence="9">The sequence shown here is derived from an EMBL/GenBank/DDBJ whole genome shotgun (WGS) entry which is preliminary data.</text>
</comment>
<feature type="domain" description="Major facilitator superfamily (MFS) profile" evidence="8">
    <location>
        <begin position="21"/>
        <end position="415"/>
    </location>
</feature>
<feature type="transmembrane region" description="Helical" evidence="7">
    <location>
        <begin position="273"/>
        <end position="293"/>
    </location>
</feature>
<gene>
    <name evidence="9" type="ORF">DDQ50_04860</name>
</gene>
<feature type="transmembrane region" description="Helical" evidence="7">
    <location>
        <begin position="366"/>
        <end position="386"/>
    </location>
</feature>
<dbReference type="InterPro" id="IPR011701">
    <property type="entry name" value="MFS"/>
</dbReference>
<dbReference type="Gene3D" id="1.20.1250.20">
    <property type="entry name" value="MFS general substrate transporter like domains"/>
    <property type="match status" value="1"/>
</dbReference>
<evidence type="ECO:0000313" key="9">
    <source>
        <dbReference type="EMBL" id="PVZ95804.1"/>
    </source>
</evidence>
<dbReference type="PANTHER" id="PTHR23513">
    <property type="entry name" value="INTEGRAL MEMBRANE EFFLUX PROTEIN-RELATED"/>
    <property type="match status" value="1"/>
</dbReference>
<dbReference type="InterPro" id="IPR036259">
    <property type="entry name" value="MFS_trans_sf"/>
</dbReference>
<evidence type="ECO:0000256" key="6">
    <source>
        <dbReference type="SAM" id="MobiDB-lite"/>
    </source>
</evidence>
<dbReference type="PROSITE" id="PS50850">
    <property type="entry name" value="MFS"/>
    <property type="match status" value="1"/>
</dbReference>
<keyword evidence="4 7" id="KW-1133">Transmembrane helix</keyword>
<feature type="transmembrane region" description="Helical" evidence="7">
    <location>
        <begin position="38"/>
        <end position="56"/>
    </location>
</feature>
<dbReference type="EMBL" id="QEOP01000001">
    <property type="protein sequence ID" value="PVZ95804.1"/>
    <property type="molecule type" value="Genomic_DNA"/>
</dbReference>
<feature type="region of interest" description="Disordered" evidence="6">
    <location>
        <begin position="1"/>
        <end position="21"/>
    </location>
</feature>
<dbReference type="GO" id="GO:0005886">
    <property type="term" value="C:plasma membrane"/>
    <property type="evidence" value="ECO:0007669"/>
    <property type="project" value="UniProtKB-SubCell"/>
</dbReference>
<feature type="transmembrane region" description="Helical" evidence="7">
    <location>
        <begin position="392"/>
        <end position="413"/>
    </location>
</feature>
<dbReference type="GO" id="GO:0022857">
    <property type="term" value="F:transmembrane transporter activity"/>
    <property type="evidence" value="ECO:0007669"/>
    <property type="project" value="InterPro"/>
</dbReference>
<feature type="transmembrane region" description="Helical" evidence="7">
    <location>
        <begin position="184"/>
        <end position="201"/>
    </location>
</feature>
<dbReference type="CDD" id="cd06173">
    <property type="entry name" value="MFS_MefA_like"/>
    <property type="match status" value="1"/>
</dbReference>
<feature type="transmembrane region" description="Helical" evidence="7">
    <location>
        <begin position="238"/>
        <end position="261"/>
    </location>
</feature>
<dbReference type="RefSeq" id="WP_116755538.1">
    <property type="nucleotide sequence ID" value="NZ_JBHUEX010000001.1"/>
</dbReference>
<feature type="compositionally biased region" description="Basic and acidic residues" evidence="6">
    <location>
        <begin position="1"/>
        <end position="17"/>
    </location>
</feature>
<organism evidence="9 10">
    <name type="scientific">Amnibacterium flavum</name>
    <dbReference type="NCBI Taxonomy" id="2173173"/>
    <lineage>
        <taxon>Bacteria</taxon>
        <taxon>Bacillati</taxon>
        <taxon>Actinomycetota</taxon>
        <taxon>Actinomycetes</taxon>
        <taxon>Micrococcales</taxon>
        <taxon>Microbacteriaceae</taxon>
        <taxon>Amnibacterium</taxon>
    </lineage>
</organism>
<feature type="transmembrane region" description="Helical" evidence="7">
    <location>
        <begin position="62"/>
        <end position="84"/>
    </location>
</feature>
<evidence type="ECO:0000256" key="1">
    <source>
        <dbReference type="ARBA" id="ARBA00004651"/>
    </source>
</evidence>
<feature type="transmembrane region" description="Helical" evidence="7">
    <location>
        <begin position="300"/>
        <end position="320"/>
    </location>
</feature>
<keyword evidence="3 7" id="KW-0812">Transmembrane</keyword>
<accession>A0A2V1HYY2</accession>
<proteinExistence type="predicted"/>
<keyword evidence="10" id="KW-1185">Reference proteome</keyword>
<dbReference type="SUPFAM" id="SSF103473">
    <property type="entry name" value="MFS general substrate transporter"/>
    <property type="match status" value="1"/>
</dbReference>
<evidence type="ECO:0000256" key="7">
    <source>
        <dbReference type="SAM" id="Phobius"/>
    </source>
</evidence>
<name>A0A2V1HYY2_9MICO</name>
<protein>
    <submittedName>
        <fullName evidence="9">MFS transporter</fullName>
    </submittedName>
</protein>
<keyword evidence="5 7" id="KW-0472">Membrane</keyword>
<dbReference type="Proteomes" id="UP000244893">
    <property type="component" value="Unassembled WGS sequence"/>
</dbReference>
<dbReference type="AlphaFoldDB" id="A0A2V1HYY2"/>
<dbReference type="InterPro" id="IPR020846">
    <property type="entry name" value="MFS_dom"/>
</dbReference>
<evidence type="ECO:0000256" key="2">
    <source>
        <dbReference type="ARBA" id="ARBA00022475"/>
    </source>
</evidence>
<sequence>MTRSRAEPSSNRPERRSGAGPLSHSAFRWLLAARTTSILGNAVAPIALAFAVLDLTGSAADLGLVVAARSVANVAILLLGGVIADRLPRDVVLVGTSLAAAATQAGIAALVVTGTATIGSLVLLSVLNGAVAAVSLPTSAALVPETVPVALLRPANALLRLGLNGGSIVGASAGAGLVAIVGPGWGLAVDAAGFALAAVLFSRMRLPRRTPVTAQAGTSASLLGDLREGWREFSSRRWVWIVVAQFSVLNAAFVGATTVLGPVVADESFGRSAWGLVVAAQTVGLALGAVLALRWRPRRALGIGVALMAVTAVPIASLGLLPALPALIVAFALGGMSIEMFAIAWDQSLQTNIPREVLSRVYSYDMVGSFVAVPVGEVVVGPLAHAIGTPQTLVGCAAVIVVATLAATSSASVRRVTAASP</sequence>
<keyword evidence="2" id="KW-1003">Cell membrane</keyword>
<evidence type="ECO:0000256" key="4">
    <source>
        <dbReference type="ARBA" id="ARBA00022989"/>
    </source>
</evidence>
<dbReference type="PANTHER" id="PTHR23513:SF11">
    <property type="entry name" value="STAPHYLOFERRIN A TRANSPORTER"/>
    <property type="match status" value="1"/>
</dbReference>
<dbReference type="OrthoDB" id="4528313at2"/>
<comment type="subcellular location">
    <subcellularLocation>
        <location evidence="1">Cell membrane</location>
        <topology evidence="1">Multi-pass membrane protein</topology>
    </subcellularLocation>
</comment>
<evidence type="ECO:0000313" key="10">
    <source>
        <dbReference type="Proteomes" id="UP000244893"/>
    </source>
</evidence>
<feature type="transmembrane region" description="Helical" evidence="7">
    <location>
        <begin position="326"/>
        <end position="345"/>
    </location>
</feature>
<dbReference type="Pfam" id="PF07690">
    <property type="entry name" value="MFS_1"/>
    <property type="match status" value="1"/>
</dbReference>
<evidence type="ECO:0000256" key="5">
    <source>
        <dbReference type="ARBA" id="ARBA00023136"/>
    </source>
</evidence>